<dbReference type="PANTHER" id="PTHR37984">
    <property type="entry name" value="PROTEIN CBG26694"/>
    <property type="match status" value="1"/>
</dbReference>
<dbReference type="InterPro" id="IPR001584">
    <property type="entry name" value="Integrase_cat-core"/>
</dbReference>
<feature type="domain" description="Integrase catalytic" evidence="2">
    <location>
        <begin position="450"/>
        <end position="622"/>
    </location>
</feature>
<organism evidence="3 4">
    <name type="scientific">Eumeta variegata</name>
    <name type="common">Bagworm moth</name>
    <name type="synonym">Eumeta japonica</name>
    <dbReference type="NCBI Taxonomy" id="151549"/>
    <lineage>
        <taxon>Eukaryota</taxon>
        <taxon>Metazoa</taxon>
        <taxon>Ecdysozoa</taxon>
        <taxon>Arthropoda</taxon>
        <taxon>Hexapoda</taxon>
        <taxon>Insecta</taxon>
        <taxon>Pterygota</taxon>
        <taxon>Neoptera</taxon>
        <taxon>Endopterygota</taxon>
        <taxon>Lepidoptera</taxon>
        <taxon>Glossata</taxon>
        <taxon>Ditrysia</taxon>
        <taxon>Tineoidea</taxon>
        <taxon>Psychidae</taxon>
        <taxon>Oiketicinae</taxon>
        <taxon>Eumeta</taxon>
    </lineage>
</organism>
<evidence type="ECO:0000313" key="3">
    <source>
        <dbReference type="EMBL" id="GBP30750.1"/>
    </source>
</evidence>
<feature type="compositionally biased region" description="Basic residues" evidence="1">
    <location>
        <begin position="91"/>
        <end position="108"/>
    </location>
</feature>
<reference evidence="3 4" key="1">
    <citation type="journal article" date="2019" name="Commun. Biol.">
        <title>The bagworm genome reveals a unique fibroin gene that provides high tensile strength.</title>
        <authorList>
            <person name="Kono N."/>
            <person name="Nakamura H."/>
            <person name="Ohtoshi R."/>
            <person name="Tomita M."/>
            <person name="Numata K."/>
            <person name="Arakawa K."/>
        </authorList>
    </citation>
    <scope>NUCLEOTIDE SEQUENCE [LARGE SCALE GENOMIC DNA]</scope>
</reference>
<dbReference type="Proteomes" id="UP000299102">
    <property type="component" value="Unassembled WGS sequence"/>
</dbReference>
<dbReference type="STRING" id="151549.A0A4C1UWY9"/>
<dbReference type="GO" id="GO:0003824">
    <property type="term" value="F:catalytic activity"/>
    <property type="evidence" value="ECO:0007669"/>
    <property type="project" value="UniProtKB-KW"/>
</dbReference>
<evidence type="ECO:0000259" key="2">
    <source>
        <dbReference type="PROSITE" id="PS50994"/>
    </source>
</evidence>
<gene>
    <name evidence="3" type="primary">POL</name>
    <name evidence="3" type="ORF">EVAR_82492_1</name>
</gene>
<dbReference type="GO" id="GO:0042575">
    <property type="term" value="C:DNA polymerase complex"/>
    <property type="evidence" value="ECO:0007669"/>
    <property type="project" value="UniProtKB-ARBA"/>
</dbReference>
<dbReference type="Gene3D" id="3.30.420.10">
    <property type="entry name" value="Ribonuclease H-like superfamily/Ribonuclease H"/>
    <property type="match status" value="1"/>
</dbReference>
<dbReference type="SUPFAM" id="SSF53098">
    <property type="entry name" value="Ribonuclease H-like"/>
    <property type="match status" value="1"/>
</dbReference>
<sequence length="915" mass="102925">MWTGHLPTAVRAVLAVSDTKDLNNLAAVADKIIENTRPLVDVNEITSSMNHAPSASHKSEADINRIIDKISNLSMAIKRMGRTQPNWHETHRQRSRSRTSSRSRRYHANSRDQRNGNRDIVEPQRIQTGFAFITCGSETKHGSAPNRATGHRKRKTKRAIVCDGRLRLTAAQPPSLCNRPRKSVTFSSRHRIVDQVTKLKTIAGIVKTALPSASTLDKNILCLDLLSEFPNITKPISFKETPSHSVVHHIETTGPPVFAKARPLQPDRYRRVKEEFQTMMDMGICKPSKSPWASPLHVVPKKDGQIRPCGDYRRLNAVTKPDRLRLPKAAEYQAILNKHIHGAKKKDKTPIDWTPDDERAFEKYKVNLQSAVTLSHPLADATLGLMTDASNTAVGNAVADALARVDEITCPKTINFEELSAAQSDDATLTHLLQVQAHIFTFRSYFHYLGRFSPSERFGHIHVDIVGPLPTTTDDYKYLLTIIDRCTGWPEAFPMKDISADSVAKVVLEGWIARYGCPSKLTSDQGKQFESNLFHKLTKFLGIDKIRTTPYHPQSNGMVERWHRSLKTALRARLNHKSWIEELPIILLGLRAVPRSDTNVNAAELTFGKTLRLPGDFCDTDRNVNYDSYEYVLKLRQSIDRLKPRAAARNSKHIFVYADLKTCNKVFVRNDTVRKTLQPPYDGPFNVIKRSDKIFTLQLPDREAKFPIDRLKPAYVLNKTDVTDEMSPQKVHFTPPEFASPTSCHETPKILHSGRIIRRPLTKRQNNHNCIQRSITRHDACTGTKWDNNEDIDIEKIEEPQEEHKESVIPPIEKPSLPPICDTAPVAILPARVSRVASSPGRPHKVTTKQCYIVRDRVTVCVASADSKKSSGPRNKQSTSSPAAAIYVSPRHLLSGLTTLLALGAVHGRPTRYIV</sequence>
<feature type="region of interest" description="Disordered" evidence="1">
    <location>
        <begin position="137"/>
        <end position="157"/>
    </location>
</feature>
<dbReference type="InterPro" id="IPR050951">
    <property type="entry name" value="Retrovirus_Pol_polyprotein"/>
</dbReference>
<keyword evidence="4" id="KW-1185">Reference proteome</keyword>
<dbReference type="GO" id="GO:0071897">
    <property type="term" value="P:DNA biosynthetic process"/>
    <property type="evidence" value="ECO:0007669"/>
    <property type="project" value="UniProtKB-ARBA"/>
</dbReference>
<evidence type="ECO:0000313" key="4">
    <source>
        <dbReference type="Proteomes" id="UP000299102"/>
    </source>
</evidence>
<feature type="compositionally biased region" description="Basic and acidic residues" evidence="1">
    <location>
        <begin position="109"/>
        <end position="122"/>
    </location>
</feature>
<name>A0A4C1UWY9_EUMVA</name>
<comment type="caution">
    <text evidence="3">The sequence shown here is derived from an EMBL/GenBank/DDBJ whole genome shotgun (WGS) entry which is preliminary data.</text>
</comment>
<dbReference type="AlphaFoldDB" id="A0A4C1UWY9"/>
<dbReference type="OrthoDB" id="775972at2759"/>
<dbReference type="FunFam" id="3.30.420.10:FF:000032">
    <property type="entry name" value="Retrovirus-related Pol polyprotein from transposon 297-like Protein"/>
    <property type="match status" value="1"/>
</dbReference>
<dbReference type="SUPFAM" id="SSF56672">
    <property type="entry name" value="DNA/RNA polymerases"/>
    <property type="match status" value="1"/>
</dbReference>
<dbReference type="PANTHER" id="PTHR37984:SF15">
    <property type="entry name" value="INTEGRASE CATALYTIC DOMAIN-CONTAINING PROTEIN"/>
    <property type="match status" value="1"/>
</dbReference>
<dbReference type="Pfam" id="PF00665">
    <property type="entry name" value="rve"/>
    <property type="match status" value="1"/>
</dbReference>
<dbReference type="Gene3D" id="3.10.10.10">
    <property type="entry name" value="HIV Type 1 Reverse Transcriptase, subunit A, domain 1"/>
    <property type="match status" value="1"/>
</dbReference>
<feature type="region of interest" description="Disordered" evidence="1">
    <location>
        <begin position="81"/>
        <end position="123"/>
    </location>
</feature>
<dbReference type="Pfam" id="PF17919">
    <property type="entry name" value="RT_RNaseH_2"/>
    <property type="match status" value="1"/>
</dbReference>
<dbReference type="InterPro" id="IPR041577">
    <property type="entry name" value="RT_RNaseH_2"/>
</dbReference>
<evidence type="ECO:0000256" key="1">
    <source>
        <dbReference type="SAM" id="MobiDB-lite"/>
    </source>
</evidence>
<protein>
    <submittedName>
        <fullName evidence="3">Retrovirus-related Pol polyprotein from transposon 412</fullName>
    </submittedName>
</protein>
<dbReference type="GO" id="GO:0003676">
    <property type="term" value="F:nucleic acid binding"/>
    <property type="evidence" value="ECO:0007669"/>
    <property type="project" value="InterPro"/>
</dbReference>
<dbReference type="PROSITE" id="PS50994">
    <property type="entry name" value="INTEGRASE"/>
    <property type="match status" value="1"/>
</dbReference>
<proteinExistence type="predicted"/>
<dbReference type="InterPro" id="IPR012337">
    <property type="entry name" value="RNaseH-like_sf"/>
</dbReference>
<dbReference type="GO" id="GO:0015074">
    <property type="term" value="P:DNA integration"/>
    <property type="evidence" value="ECO:0007669"/>
    <property type="project" value="InterPro"/>
</dbReference>
<dbReference type="InterPro" id="IPR036397">
    <property type="entry name" value="RNaseH_sf"/>
</dbReference>
<dbReference type="EMBL" id="BGZK01000237">
    <property type="protein sequence ID" value="GBP30750.1"/>
    <property type="molecule type" value="Genomic_DNA"/>
</dbReference>
<accession>A0A4C1UWY9</accession>
<dbReference type="InterPro" id="IPR043502">
    <property type="entry name" value="DNA/RNA_pol_sf"/>
</dbReference>